<dbReference type="EMBL" id="CAFABB010000076">
    <property type="protein sequence ID" value="CAB4821199.1"/>
    <property type="molecule type" value="Genomic_DNA"/>
</dbReference>
<dbReference type="AlphaFoldDB" id="A0A6J6EHI5"/>
<evidence type="ECO:0000313" key="2">
    <source>
        <dbReference type="EMBL" id="CAB4821199.1"/>
    </source>
</evidence>
<evidence type="ECO:0000313" key="1">
    <source>
        <dbReference type="EMBL" id="CAB4574725.1"/>
    </source>
</evidence>
<organism evidence="1">
    <name type="scientific">freshwater metagenome</name>
    <dbReference type="NCBI Taxonomy" id="449393"/>
    <lineage>
        <taxon>unclassified sequences</taxon>
        <taxon>metagenomes</taxon>
        <taxon>ecological metagenomes</taxon>
    </lineage>
</organism>
<accession>A0A6J6EHI5</accession>
<protein>
    <submittedName>
        <fullName evidence="1">Unannotated protein</fullName>
    </submittedName>
</protein>
<sequence length="48" mass="5194">MAQGARVISQASVNSQFYIAKISIKSPINCGCLSKLALVDQRTHLKGF</sequence>
<gene>
    <name evidence="1" type="ORF">UFOPK1766_00052</name>
    <name evidence="2" type="ORF">UFOPK3162_00484</name>
</gene>
<reference evidence="1" key="1">
    <citation type="submission" date="2020-05" db="EMBL/GenBank/DDBJ databases">
        <authorList>
            <person name="Chiriac C."/>
            <person name="Salcher M."/>
            <person name="Ghai R."/>
            <person name="Kavagutti S V."/>
        </authorList>
    </citation>
    <scope>NUCLEOTIDE SEQUENCE</scope>
</reference>
<dbReference type="EMBL" id="CAEZTW010000004">
    <property type="protein sequence ID" value="CAB4574725.1"/>
    <property type="molecule type" value="Genomic_DNA"/>
</dbReference>
<name>A0A6J6EHI5_9ZZZZ</name>
<proteinExistence type="predicted"/>